<accession>A0A2H0C3W6</accession>
<dbReference type="Proteomes" id="UP000230802">
    <property type="component" value="Unassembled WGS sequence"/>
</dbReference>
<evidence type="ECO:0000313" key="1">
    <source>
        <dbReference type="EMBL" id="PIP63998.1"/>
    </source>
</evidence>
<proteinExistence type="predicted"/>
<dbReference type="EMBL" id="PCTD01000219">
    <property type="protein sequence ID" value="PIP63998.1"/>
    <property type="molecule type" value="Genomic_DNA"/>
</dbReference>
<dbReference type="AlphaFoldDB" id="A0A2H0C3W6"/>
<protein>
    <submittedName>
        <fullName evidence="1">Uncharacterized protein</fullName>
    </submittedName>
</protein>
<organism evidence="1 2">
    <name type="scientific">Candidatus Roizmanbacteria bacterium CG22_combo_CG10-13_8_21_14_all_33_16</name>
    <dbReference type="NCBI Taxonomy" id="1974859"/>
    <lineage>
        <taxon>Bacteria</taxon>
        <taxon>Candidatus Roizmaniibacteriota</taxon>
    </lineage>
</organism>
<evidence type="ECO:0000313" key="2">
    <source>
        <dbReference type="Proteomes" id="UP000230802"/>
    </source>
</evidence>
<reference evidence="1 2" key="1">
    <citation type="submission" date="2017-09" db="EMBL/GenBank/DDBJ databases">
        <title>Depth-based differentiation of microbial function through sediment-hosted aquifers and enrichment of novel symbionts in the deep terrestrial subsurface.</title>
        <authorList>
            <person name="Probst A.J."/>
            <person name="Ladd B."/>
            <person name="Jarett J.K."/>
            <person name="Geller-Mcgrath D.E."/>
            <person name="Sieber C.M."/>
            <person name="Emerson J.B."/>
            <person name="Anantharaman K."/>
            <person name="Thomas B.C."/>
            <person name="Malmstrom R."/>
            <person name="Stieglmeier M."/>
            <person name="Klingl A."/>
            <person name="Woyke T."/>
            <person name="Ryan C.M."/>
            <person name="Banfield J.F."/>
        </authorList>
    </citation>
    <scope>NUCLEOTIDE SEQUENCE [LARGE SCALE GENOMIC DNA]</scope>
    <source>
        <strain evidence="1">CG22_combo_CG10-13_8_21_14_all_33_16</strain>
    </source>
</reference>
<name>A0A2H0C3W6_9BACT</name>
<comment type="caution">
    <text evidence="1">The sequence shown here is derived from an EMBL/GenBank/DDBJ whole genome shotgun (WGS) entry which is preliminary data.</text>
</comment>
<gene>
    <name evidence="1" type="ORF">COW96_05005</name>
</gene>
<sequence length="85" mass="9412">MNSNIQIIADKGSKIYQKIKSRYEPKENGKFLAIDVESENAYLANTSADALVLAKKGHSDKIFYVVKIGFDTAETIAKSFGILIK</sequence>